<sequence>MSTIKGHLAVCSIKACMQVKCHKMSDNAAVYRVDRRGWDEGCRSVFLHCGPQAHPLIRPSLIHRINQRFPNCESGYVVSTDLTHWRLRKQYYLWEPRACREQPSGIYSHVRKLSLSILVAASTDSMSFRMSELSASWRLGISSSPSTAMLSLSRVPRSTSVPGMASR</sequence>
<comment type="caution">
    <text evidence="1">The sequence shown here is derived from an EMBL/GenBank/DDBJ whole genome shotgun (WGS) entry which is preliminary data.</text>
</comment>
<proteinExistence type="predicted"/>
<evidence type="ECO:0000313" key="2">
    <source>
        <dbReference type="Proteomes" id="UP001557470"/>
    </source>
</evidence>
<keyword evidence="2" id="KW-1185">Reference proteome</keyword>
<dbReference type="Proteomes" id="UP001557470">
    <property type="component" value="Unassembled WGS sequence"/>
</dbReference>
<accession>A0ABD0WGK8</accession>
<evidence type="ECO:0000313" key="1">
    <source>
        <dbReference type="EMBL" id="KAL0972670.1"/>
    </source>
</evidence>
<reference evidence="1 2" key="1">
    <citation type="submission" date="2024-06" db="EMBL/GenBank/DDBJ databases">
        <authorList>
            <person name="Pan Q."/>
            <person name="Wen M."/>
            <person name="Jouanno E."/>
            <person name="Zahm M."/>
            <person name="Klopp C."/>
            <person name="Cabau C."/>
            <person name="Louis A."/>
            <person name="Berthelot C."/>
            <person name="Parey E."/>
            <person name="Roest Crollius H."/>
            <person name="Montfort J."/>
            <person name="Robinson-Rechavi M."/>
            <person name="Bouchez O."/>
            <person name="Lampietro C."/>
            <person name="Lopez Roques C."/>
            <person name="Donnadieu C."/>
            <person name="Postlethwait J."/>
            <person name="Bobe J."/>
            <person name="Verreycken H."/>
            <person name="Guiguen Y."/>
        </authorList>
    </citation>
    <scope>NUCLEOTIDE SEQUENCE [LARGE SCALE GENOMIC DNA]</scope>
    <source>
        <strain evidence="1">Up_M1</strain>
        <tissue evidence="1">Testis</tissue>
    </source>
</reference>
<gene>
    <name evidence="1" type="ORF">UPYG_G00193160</name>
</gene>
<dbReference type="EMBL" id="JAGEUA010000006">
    <property type="protein sequence ID" value="KAL0972670.1"/>
    <property type="molecule type" value="Genomic_DNA"/>
</dbReference>
<name>A0ABD0WGK8_UMBPY</name>
<protein>
    <submittedName>
        <fullName evidence="1">Uncharacterized protein</fullName>
    </submittedName>
</protein>
<organism evidence="1 2">
    <name type="scientific">Umbra pygmaea</name>
    <name type="common">Eastern mudminnow</name>
    <dbReference type="NCBI Taxonomy" id="75934"/>
    <lineage>
        <taxon>Eukaryota</taxon>
        <taxon>Metazoa</taxon>
        <taxon>Chordata</taxon>
        <taxon>Craniata</taxon>
        <taxon>Vertebrata</taxon>
        <taxon>Euteleostomi</taxon>
        <taxon>Actinopterygii</taxon>
        <taxon>Neopterygii</taxon>
        <taxon>Teleostei</taxon>
        <taxon>Protacanthopterygii</taxon>
        <taxon>Esociformes</taxon>
        <taxon>Umbridae</taxon>
        <taxon>Umbra</taxon>
    </lineage>
</organism>
<dbReference type="AlphaFoldDB" id="A0ABD0WGK8"/>